<dbReference type="EMBL" id="JACCHP010000028">
    <property type="protein sequence ID" value="MBH5402437.1"/>
    <property type="molecule type" value="Genomic_DNA"/>
</dbReference>
<sequence length="99" mass="10937">MAGRPARHAASSTLLPEQLCRLLDFGKTSFGIELGEHGSEHFECRARATTPLVQARKSQGAAQLENHIQAGVGHYGVFSGKRWNNEIYPLLHDFVHLNS</sequence>
<organism evidence="2 3">
    <name type="scientific">Bradyrhizobium agreste</name>
    <dbReference type="NCBI Taxonomy" id="2751811"/>
    <lineage>
        <taxon>Bacteria</taxon>
        <taxon>Pseudomonadati</taxon>
        <taxon>Pseudomonadota</taxon>
        <taxon>Alphaproteobacteria</taxon>
        <taxon>Hyphomicrobiales</taxon>
        <taxon>Nitrobacteraceae</taxon>
        <taxon>Bradyrhizobium</taxon>
    </lineage>
</organism>
<proteinExistence type="predicted"/>
<comment type="caution">
    <text evidence="2">The sequence shown here is derived from an EMBL/GenBank/DDBJ whole genome shotgun (WGS) entry which is preliminary data.</text>
</comment>
<protein>
    <recommendedName>
        <fullName evidence="1">PHB de-polymerase C-terminal domain-containing protein</fullName>
    </recommendedName>
</protein>
<dbReference type="InterPro" id="IPR009656">
    <property type="entry name" value="PHB_depo_C"/>
</dbReference>
<feature type="domain" description="PHB de-polymerase C-terminal" evidence="1">
    <location>
        <begin position="63"/>
        <end position="97"/>
    </location>
</feature>
<evidence type="ECO:0000313" key="3">
    <source>
        <dbReference type="Proteomes" id="UP000807370"/>
    </source>
</evidence>
<evidence type="ECO:0000259" key="1">
    <source>
        <dbReference type="Pfam" id="PF06850"/>
    </source>
</evidence>
<dbReference type="Pfam" id="PF06850">
    <property type="entry name" value="PHB_depo_C"/>
    <property type="match status" value="1"/>
</dbReference>
<evidence type="ECO:0000313" key="2">
    <source>
        <dbReference type="EMBL" id="MBH5402437.1"/>
    </source>
</evidence>
<accession>A0ABS0Q005</accession>
<keyword evidence="3" id="KW-1185">Reference proteome</keyword>
<name>A0ABS0Q005_9BRAD</name>
<gene>
    <name evidence="2" type="ORF">HZZ13_32300</name>
</gene>
<reference evidence="2 3" key="1">
    <citation type="submission" date="2020-07" db="EMBL/GenBank/DDBJ databases">
        <title>Bradyrhizobium diversity isolated from nodules of indigenous legumes of Western Australia.</title>
        <authorList>
            <person name="Klepa M.S."/>
        </authorList>
    </citation>
    <scope>NUCLEOTIDE SEQUENCE [LARGE SCALE GENOMIC DNA]</scope>
    <source>
        <strain evidence="2 3">CNPSo 4010</strain>
    </source>
</reference>
<dbReference type="Proteomes" id="UP000807370">
    <property type="component" value="Unassembled WGS sequence"/>
</dbReference>